<protein>
    <recommendedName>
        <fullName evidence="3">CCHC-type domain-containing protein</fullName>
    </recommendedName>
</protein>
<accession>A0A1Y1KP35</accession>
<keyword evidence="1" id="KW-0862">Zinc</keyword>
<keyword evidence="1" id="KW-0863">Zinc-finger</keyword>
<dbReference type="SMART" id="SM00343">
    <property type="entry name" value="ZnF_C2HC"/>
    <property type="match status" value="2"/>
</dbReference>
<dbReference type="GO" id="GO:0003676">
    <property type="term" value="F:nucleic acid binding"/>
    <property type="evidence" value="ECO:0007669"/>
    <property type="project" value="InterPro"/>
</dbReference>
<keyword evidence="1" id="KW-0479">Metal-binding</keyword>
<dbReference type="Gene3D" id="4.10.60.10">
    <property type="entry name" value="Zinc finger, CCHC-type"/>
    <property type="match status" value="1"/>
</dbReference>
<dbReference type="InterPro" id="IPR005162">
    <property type="entry name" value="Retrotrans_gag_dom"/>
</dbReference>
<dbReference type="InterPro" id="IPR001878">
    <property type="entry name" value="Znf_CCHC"/>
</dbReference>
<feature type="compositionally biased region" description="Polar residues" evidence="2">
    <location>
        <begin position="196"/>
        <end position="219"/>
    </location>
</feature>
<evidence type="ECO:0000313" key="4">
    <source>
        <dbReference type="EMBL" id="JAV61206.1"/>
    </source>
</evidence>
<dbReference type="Pfam" id="PF03732">
    <property type="entry name" value="Retrotrans_gag"/>
    <property type="match status" value="1"/>
</dbReference>
<dbReference type="GO" id="GO:0008270">
    <property type="term" value="F:zinc ion binding"/>
    <property type="evidence" value="ECO:0007669"/>
    <property type="project" value="UniProtKB-KW"/>
</dbReference>
<dbReference type="EMBL" id="GEZM01083034">
    <property type="protein sequence ID" value="JAV61206.1"/>
    <property type="molecule type" value="Transcribed_RNA"/>
</dbReference>
<proteinExistence type="predicted"/>
<dbReference type="InterPro" id="IPR036875">
    <property type="entry name" value="Znf_CCHC_sf"/>
</dbReference>
<sequence>MQIGRQPTYNISRGAELCDKVRKWGVKFDGRTDPLSFLERLEELQACYQLSDNDLLSALPELLKDKALLWYRNNKILWIEWNDFIQSFKLQFLPPRYQYKLEEEIRNRLQHNNENASDYATALLTLMRRHGKMQATDQLERIYENLRVEYKYYVRRQDFKTLTELLQLTGEFEALPDQRTIFQRSSSPAPRVRFAETNQPGKNQPTATDIKQTSSTGTKFSETGIYRNNLTCWRCGEKGHTKFQCTGKFKLFCGRCGREGILARECPCPRSENYYRH</sequence>
<feature type="domain" description="CCHC-type" evidence="3">
    <location>
        <begin position="232"/>
        <end position="245"/>
    </location>
</feature>
<evidence type="ECO:0000259" key="3">
    <source>
        <dbReference type="PROSITE" id="PS50158"/>
    </source>
</evidence>
<dbReference type="AlphaFoldDB" id="A0A1Y1KP35"/>
<reference evidence="4" key="1">
    <citation type="journal article" date="2016" name="Sci. Rep.">
        <title>Molecular characterization of firefly nuptial gifts: a multi-omics approach sheds light on postcopulatory sexual selection.</title>
        <authorList>
            <person name="Al-Wathiqui N."/>
            <person name="Fallon T.R."/>
            <person name="South A."/>
            <person name="Weng J.K."/>
            <person name="Lewis S.M."/>
        </authorList>
    </citation>
    <scope>NUCLEOTIDE SEQUENCE</scope>
</reference>
<evidence type="ECO:0000256" key="2">
    <source>
        <dbReference type="SAM" id="MobiDB-lite"/>
    </source>
</evidence>
<dbReference type="Pfam" id="PF00098">
    <property type="entry name" value="zf-CCHC"/>
    <property type="match status" value="1"/>
</dbReference>
<feature type="region of interest" description="Disordered" evidence="2">
    <location>
        <begin position="184"/>
        <end position="219"/>
    </location>
</feature>
<name>A0A1Y1KP35_PHOPY</name>
<organism evidence="4">
    <name type="scientific">Photinus pyralis</name>
    <name type="common">Common eastern firefly</name>
    <name type="synonym">Lampyris pyralis</name>
    <dbReference type="NCBI Taxonomy" id="7054"/>
    <lineage>
        <taxon>Eukaryota</taxon>
        <taxon>Metazoa</taxon>
        <taxon>Ecdysozoa</taxon>
        <taxon>Arthropoda</taxon>
        <taxon>Hexapoda</taxon>
        <taxon>Insecta</taxon>
        <taxon>Pterygota</taxon>
        <taxon>Neoptera</taxon>
        <taxon>Endopterygota</taxon>
        <taxon>Coleoptera</taxon>
        <taxon>Polyphaga</taxon>
        <taxon>Elateriformia</taxon>
        <taxon>Elateroidea</taxon>
        <taxon>Lampyridae</taxon>
        <taxon>Lampyrinae</taxon>
        <taxon>Photinus</taxon>
    </lineage>
</organism>
<dbReference type="PROSITE" id="PS50158">
    <property type="entry name" value="ZF_CCHC"/>
    <property type="match status" value="1"/>
</dbReference>
<evidence type="ECO:0000256" key="1">
    <source>
        <dbReference type="PROSITE-ProRule" id="PRU00047"/>
    </source>
</evidence>
<dbReference type="SUPFAM" id="SSF57756">
    <property type="entry name" value="Retrovirus zinc finger-like domains"/>
    <property type="match status" value="1"/>
</dbReference>